<evidence type="ECO:0000313" key="3">
    <source>
        <dbReference type="Proteomes" id="UP000641932"/>
    </source>
</evidence>
<organism evidence="2 3">
    <name type="scientific">Wenjunlia tyrosinilytica</name>
    <dbReference type="NCBI Taxonomy" id="1544741"/>
    <lineage>
        <taxon>Bacteria</taxon>
        <taxon>Bacillati</taxon>
        <taxon>Actinomycetota</taxon>
        <taxon>Actinomycetes</taxon>
        <taxon>Kitasatosporales</taxon>
        <taxon>Streptomycetaceae</taxon>
        <taxon>Wenjunlia</taxon>
    </lineage>
</organism>
<proteinExistence type="predicted"/>
<dbReference type="Pfam" id="PF07179">
    <property type="entry name" value="SseB"/>
    <property type="match status" value="1"/>
</dbReference>
<keyword evidence="3" id="KW-1185">Reference proteome</keyword>
<dbReference type="AlphaFoldDB" id="A0A917ZH66"/>
<dbReference type="InterPro" id="IPR009839">
    <property type="entry name" value="SseB_N"/>
</dbReference>
<evidence type="ECO:0000259" key="1">
    <source>
        <dbReference type="Pfam" id="PF07179"/>
    </source>
</evidence>
<gene>
    <name evidence="2" type="ORF">GCM10012280_10010</name>
</gene>
<dbReference type="Proteomes" id="UP000641932">
    <property type="component" value="Unassembled WGS sequence"/>
</dbReference>
<reference evidence="2" key="1">
    <citation type="journal article" date="2014" name="Int. J. Syst. Evol. Microbiol.">
        <title>Complete genome sequence of Corynebacterium casei LMG S-19264T (=DSM 44701T), isolated from a smear-ripened cheese.</title>
        <authorList>
            <consortium name="US DOE Joint Genome Institute (JGI-PGF)"/>
            <person name="Walter F."/>
            <person name="Albersmeier A."/>
            <person name="Kalinowski J."/>
            <person name="Ruckert C."/>
        </authorList>
    </citation>
    <scope>NUCLEOTIDE SEQUENCE</scope>
    <source>
        <strain evidence="2">CGMCC 4.7201</strain>
    </source>
</reference>
<protein>
    <recommendedName>
        <fullName evidence="1">SseB protein N-terminal domain-containing protein</fullName>
    </recommendedName>
</protein>
<sequence>MELKNIPDPGFPGDEGAADPGLAEALARYAKDPAAEADVLAALAGTRLLVPVVAVLGEVEQGPDGLRREKTSDMAVPTIRARDGRVALPAFTSVESMSRWRPDARPVAVHLRQALESAYHEKADTLLIDIAGPVTYQLTGPAMRALARGREGADAVTDPAVAEAVRSAVSPEPAVLSAHLLPGDPTTDATLGLVLAPDAAVEEVARRVAAALAADEILRSTLVQGLNLAVLPAGTEVPGNPVHVR</sequence>
<reference evidence="2" key="2">
    <citation type="submission" date="2020-09" db="EMBL/GenBank/DDBJ databases">
        <authorList>
            <person name="Sun Q."/>
            <person name="Zhou Y."/>
        </authorList>
    </citation>
    <scope>NUCLEOTIDE SEQUENCE</scope>
    <source>
        <strain evidence="2">CGMCC 4.7201</strain>
    </source>
</reference>
<accession>A0A917ZH66</accession>
<dbReference type="EMBL" id="BMMS01000003">
    <property type="protein sequence ID" value="GGO82718.1"/>
    <property type="molecule type" value="Genomic_DNA"/>
</dbReference>
<comment type="caution">
    <text evidence="2">The sequence shown here is derived from an EMBL/GenBank/DDBJ whole genome shotgun (WGS) entry which is preliminary data.</text>
</comment>
<name>A0A917ZH66_9ACTN</name>
<feature type="domain" description="SseB protein N-terminal" evidence="1">
    <location>
        <begin position="22"/>
        <end position="144"/>
    </location>
</feature>
<dbReference type="RefSeq" id="WP_189130272.1">
    <property type="nucleotide sequence ID" value="NZ_BMMS01000003.1"/>
</dbReference>
<evidence type="ECO:0000313" key="2">
    <source>
        <dbReference type="EMBL" id="GGO82718.1"/>
    </source>
</evidence>